<dbReference type="PANTHER" id="PTHR46325:SF20">
    <property type="entry name" value="CRIB DOMAIN-CONTAINING PROTEIN RIC10"/>
    <property type="match status" value="1"/>
</dbReference>
<name>A0ABR2LRL5_9ASPA</name>
<organism evidence="3 4">
    <name type="scientific">Platanthera guangdongensis</name>
    <dbReference type="NCBI Taxonomy" id="2320717"/>
    <lineage>
        <taxon>Eukaryota</taxon>
        <taxon>Viridiplantae</taxon>
        <taxon>Streptophyta</taxon>
        <taxon>Embryophyta</taxon>
        <taxon>Tracheophyta</taxon>
        <taxon>Spermatophyta</taxon>
        <taxon>Magnoliopsida</taxon>
        <taxon>Liliopsida</taxon>
        <taxon>Asparagales</taxon>
        <taxon>Orchidaceae</taxon>
        <taxon>Orchidoideae</taxon>
        <taxon>Orchideae</taxon>
        <taxon>Orchidinae</taxon>
        <taxon>Platanthera</taxon>
    </lineage>
</organism>
<accession>A0ABR2LRL5</accession>
<dbReference type="PROSITE" id="PS50108">
    <property type="entry name" value="CRIB"/>
    <property type="match status" value="1"/>
</dbReference>
<reference evidence="3 4" key="1">
    <citation type="journal article" date="2022" name="Nat. Plants">
        <title>Genomes of leafy and leafless Platanthera orchids illuminate the evolution of mycoheterotrophy.</title>
        <authorList>
            <person name="Li M.H."/>
            <person name="Liu K.W."/>
            <person name="Li Z."/>
            <person name="Lu H.C."/>
            <person name="Ye Q.L."/>
            <person name="Zhang D."/>
            <person name="Wang J.Y."/>
            <person name="Li Y.F."/>
            <person name="Zhong Z.M."/>
            <person name="Liu X."/>
            <person name="Yu X."/>
            <person name="Liu D.K."/>
            <person name="Tu X.D."/>
            <person name="Liu B."/>
            <person name="Hao Y."/>
            <person name="Liao X.Y."/>
            <person name="Jiang Y.T."/>
            <person name="Sun W.H."/>
            <person name="Chen J."/>
            <person name="Chen Y.Q."/>
            <person name="Ai Y."/>
            <person name="Zhai J.W."/>
            <person name="Wu S.S."/>
            <person name="Zhou Z."/>
            <person name="Hsiao Y.Y."/>
            <person name="Wu W.L."/>
            <person name="Chen Y.Y."/>
            <person name="Lin Y.F."/>
            <person name="Hsu J.L."/>
            <person name="Li C.Y."/>
            <person name="Wang Z.W."/>
            <person name="Zhao X."/>
            <person name="Zhong W.Y."/>
            <person name="Ma X.K."/>
            <person name="Ma L."/>
            <person name="Huang J."/>
            <person name="Chen G.Z."/>
            <person name="Huang M.Z."/>
            <person name="Huang L."/>
            <person name="Peng D.H."/>
            <person name="Luo Y.B."/>
            <person name="Zou S.Q."/>
            <person name="Chen S.P."/>
            <person name="Lan S."/>
            <person name="Tsai W.C."/>
            <person name="Van de Peer Y."/>
            <person name="Liu Z.J."/>
        </authorList>
    </citation>
    <scope>NUCLEOTIDE SEQUENCE [LARGE SCALE GENOMIC DNA]</scope>
    <source>
        <strain evidence="3">Lor288</strain>
    </source>
</reference>
<dbReference type="Pfam" id="PF00786">
    <property type="entry name" value="PBD"/>
    <property type="match status" value="1"/>
</dbReference>
<feature type="compositionally biased region" description="Basic residues" evidence="1">
    <location>
        <begin position="94"/>
        <end position="104"/>
    </location>
</feature>
<gene>
    <name evidence="3" type="ORF">KSP40_PGU021859</name>
</gene>
<evidence type="ECO:0000313" key="3">
    <source>
        <dbReference type="EMBL" id="KAK8948177.1"/>
    </source>
</evidence>
<dbReference type="EMBL" id="JBBWWR010000016">
    <property type="protein sequence ID" value="KAK8948177.1"/>
    <property type="molecule type" value="Genomic_DNA"/>
</dbReference>
<evidence type="ECO:0000259" key="2">
    <source>
        <dbReference type="PROSITE" id="PS50108"/>
    </source>
</evidence>
<keyword evidence="4" id="KW-1185">Reference proteome</keyword>
<feature type="compositionally biased region" description="Low complexity" evidence="1">
    <location>
        <begin position="84"/>
        <end position="93"/>
    </location>
</feature>
<protein>
    <recommendedName>
        <fullName evidence="2">CRIB domain-containing protein</fullName>
    </recommendedName>
</protein>
<dbReference type="InterPro" id="IPR000095">
    <property type="entry name" value="CRIB_dom"/>
</dbReference>
<feature type="compositionally biased region" description="Polar residues" evidence="1">
    <location>
        <begin position="220"/>
        <end position="229"/>
    </location>
</feature>
<feature type="compositionally biased region" description="Polar residues" evidence="1">
    <location>
        <begin position="122"/>
        <end position="133"/>
    </location>
</feature>
<dbReference type="PANTHER" id="PTHR46325">
    <property type="entry name" value="CRIB DOMAIN-CONTAINING PROTEIN RIC8"/>
    <property type="match status" value="1"/>
</dbReference>
<evidence type="ECO:0000313" key="4">
    <source>
        <dbReference type="Proteomes" id="UP001412067"/>
    </source>
</evidence>
<comment type="caution">
    <text evidence="3">The sequence shown here is derived from an EMBL/GenBank/DDBJ whole genome shotgun (WGS) entry which is preliminary data.</text>
</comment>
<dbReference type="Proteomes" id="UP001412067">
    <property type="component" value="Unassembled WGS sequence"/>
</dbReference>
<feature type="compositionally biased region" description="Low complexity" evidence="1">
    <location>
        <begin position="183"/>
        <end position="201"/>
    </location>
</feature>
<dbReference type="CDD" id="cd00132">
    <property type="entry name" value="CRIB"/>
    <property type="match status" value="1"/>
</dbReference>
<sequence length="229" mass="24678">MATRMKGLIRGLRYISNIFDAKEQEMEIGYPTDVKHVAHIGWDGPSIGGPTWMNQFCSAPLEATGGGERAEVPHFPSSEYILTGELPGLLSPKPLKKPSRRKKSSEKSTERTAVESPKEASRYNQSYRRNSAGESEPSESCSRRGRREARHENRDASGAGENHSGEQELPGIPKQSRRRKVKGSSSTSSGGSGSTRSSISKARANADQSGPQDGGELDPTKSSEGASCS</sequence>
<feature type="region of interest" description="Disordered" evidence="1">
    <location>
        <begin position="84"/>
        <end position="229"/>
    </location>
</feature>
<evidence type="ECO:0000256" key="1">
    <source>
        <dbReference type="SAM" id="MobiDB-lite"/>
    </source>
</evidence>
<proteinExistence type="predicted"/>
<feature type="domain" description="CRIB" evidence="2">
    <location>
        <begin position="28"/>
        <end position="41"/>
    </location>
</feature>
<feature type="compositionally biased region" description="Basic and acidic residues" evidence="1">
    <location>
        <begin position="105"/>
        <end position="121"/>
    </location>
</feature>